<keyword evidence="12" id="KW-1185">Reference proteome</keyword>
<reference evidence="11" key="1">
    <citation type="submission" date="2022-01" db="EMBL/GenBank/DDBJ databases">
        <title>Draft genome of Methanogenium marinum DSM 15558.</title>
        <authorList>
            <person name="Chen S.-C."/>
            <person name="You Y.-T."/>
        </authorList>
    </citation>
    <scope>NUCLEOTIDE SEQUENCE</scope>
    <source>
        <strain evidence="11">DSM 15558</strain>
    </source>
</reference>
<comment type="function">
    <text evidence="10">Catalyzes the first step of diphthamide biosynthesis, i.e. the transfer of the 3-amino-3-carboxypropyl group from S-adenosyl-L-methionine (SAM) to the C2 position of the imidazole ring of the target histidine residue in translation elongation factor 2 (EF-2).</text>
</comment>
<evidence type="ECO:0000256" key="2">
    <source>
        <dbReference type="ARBA" id="ARBA00005156"/>
    </source>
</evidence>
<dbReference type="GO" id="GO:0046872">
    <property type="term" value="F:metal ion binding"/>
    <property type="evidence" value="ECO:0007669"/>
    <property type="project" value="UniProtKB-KW"/>
</dbReference>
<dbReference type="EC" id="2.5.1.108" evidence="3 10"/>
<proteinExistence type="inferred from homology"/>
<keyword evidence="7 10" id="KW-0408">Iron</keyword>
<evidence type="ECO:0000256" key="6">
    <source>
        <dbReference type="ARBA" id="ARBA00022723"/>
    </source>
</evidence>
<dbReference type="Proteomes" id="UP001143747">
    <property type="component" value="Unassembled WGS sequence"/>
</dbReference>
<keyword evidence="5 10" id="KW-0949">S-adenosyl-L-methionine</keyword>
<comment type="pathway">
    <text evidence="2 10">Protein modification; peptidyl-diphthamide biosynthesis.</text>
</comment>
<comment type="catalytic activity">
    <reaction evidence="9 10">
        <text>L-histidyl-[translation elongation factor 2] + S-adenosyl-L-methionine = 2-[(3S)-amino-3-carboxypropyl]-L-histidyl-[translation elongation factor 2] + S-methyl-5'-thioadenosine + H(+)</text>
        <dbReference type="Rhea" id="RHEA:36783"/>
        <dbReference type="Rhea" id="RHEA-COMP:9748"/>
        <dbReference type="Rhea" id="RHEA-COMP:9749"/>
        <dbReference type="ChEBI" id="CHEBI:15378"/>
        <dbReference type="ChEBI" id="CHEBI:17509"/>
        <dbReference type="ChEBI" id="CHEBI:29979"/>
        <dbReference type="ChEBI" id="CHEBI:59789"/>
        <dbReference type="ChEBI" id="CHEBI:73995"/>
        <dbReference type="EC" id="2.5.1.108"/>
    </reaction>
</comment>
<protein>
    <recommendedName>
        <fullName evidence="3 10">2-(3-amino-3-carboxypropyl)histidine synthase</fullName>
        <ecNumber evidence="3 10">2.5.1.108</ecNumber>
    </recommendedName>
</protein>
<keyword evidence="4 10" id="KW-0808">Transferase</keyword>
<dbReference type="AlphaFoldDB" id="A0A9Q4KST3"/>
<dbReference type="EMBL" id="JAKELO010000002">
    <property type="protein sequence ID" value="MDE4907966.1"/>
    <property type="molecule type" value="Genomic_DNA"/>
</dbReference>
<name>A0A9Q4KST3_9EURY</name>
<dbReference type="InterPro" id="IPR016435">
    <property type="entry name" value="DPH1/DPH2"/>
</dbReference>
<evidence type="ECO:0000256" key="7">
    <source>
        <dbReference type="ARBA" id="ARBA00023004"/>
    </source>
</evidence>
<evidence type="ECO:0000256" key="10">
    <source>
        <dbReference type="PIRNR" id="PIRNR004967"/>
    </source>
</evidence>
<dbReference type="InterPro" id="IPR042264">
    <property type="entry name" value="DPH1/DPH2_2"/>
</dbReference>
<comment type="similarity">
    <text evidence="10">Belongs to the DPH1/DPH2 family.</text>
</comment>
<evidence type="ECO:0000313" key="11">
    <source>
        <dbReference type="EMBL" id="MDE4907966.1"/>
    </source>
</evidence>
<keyword evidence="10" id="KW-0004">4Fe-4S</keyword>
<evidence type="ECO:0000256" key="4">
    <source>
        <dbReference type="ARBA" id="ARBA00022679"/>
    </source>
</evidence>
<dbReference type="NCBIfam" id="TIGR03682">
    <property type="entry name" value="arCOG04112"/>
    <property type="match status" value="1"/>
</dbReference>
<dbReference type="PANTHER" id="PTHR10762">
    <property type="entry name" value="DIPHTHAMIDE BIOSYNTHESIS PROTEIN"/>
    <property type="match status" value="1"/>
</dbReference>
<evidence type="ECO:0000256" key="9">
    <source>
        <dbReference type="ARBA" id="ARBA00048403"/>
    </source>
</evidence>
<dbReference type="Pfam" id="PF01866">
    <property type="entry name" value="Diphthamide_syn"/>
    <property type="match status" value="1"/>
</dbReference>
<dbReference type="PIRSF" id="PIRSF004967">
    <property type="entry name" value="DPH1"/>
    <property type="match status" value="1"/>
</dbReference>
<accession>A0A9Q4KST3</accession>
<organism evidence="11 12">
    <name type="scientific">Methanogenium marinum</name>
    <dbReference type="NCBI Taxonomy" id="348610"/>
    <lineage>
        <taxon>Archaea</taxon>
        <taxon>Methanobacteriati</taxon>
        <taxon>Methanobacteriota</taxon>
        <taxon>Stenosarchaea group</taxon>
        <taxon>Methanomicrobia</taxon>
        <taxon>Methanomicrobiales</taxon>
        <taxon>Methanomicrobiaceae</taxon>
        <taxon>Methanogenium</taxon>
    </lineage>
</organism>
<dbReference type="GO" id="GO:0090560">
    <property type="term" value="F:2-(3-amino-3-carboxypropyl)histidine synthase activity"/>
    <property type="evidence" value="ECO:0007669"/>
    <property type="project" value="UniProtKB-UniRule"/>
</dbReference>
<dbReference type="Gene3D" id="3.40.50.11840">
    <property type="entry name" value="Diphthamide synthesis DPH1/DPH2 domain 1"/>
    <property type="match status" value="1"/>
</dbReference>
<dbReference type="InterPro" id="IPR042265">
    <property type="entry name" value="DPH1/DPH2_3"/>
</dbReference>
<comment type="caution">
    <text evidence="11">The sequence shown here is derived from an EMBL/GenBank/DDBJ whole genome shotgun (WGS) entry which is preliminary data.</text>
</comment>
<evidence type="ECO:0000256" key="8">
    <source>
        <dbReference type="ARBA" id="ARBA00023014"/>
    </source>
</evidence>
<dbReference type="Gene3D" id="3.40.50.11860">
    <property type="entry name" value="Diphthamide synthesis DPH1/DPH2 domain 3"/>
    <property type="match status" value="1"/>
</dbReference>
<comment type="cofactor">
    <cofactor evidence="1 10">
        <name>[4Fe-4S] cluster</name>
        <dbReference type="ChEBI" id="CHEBI:49883"/>
    </cofactor>
</comment>
<dbReference type="PANTHER" id="PTHR10762:SF1">
    <property type="entry name" value="2-(3-AMINO-3-CARBOXYPROPYL)HISTIDINE SYNTHASE SUBUNIT 1"/>
    <property type="match status" value="1"/>
</dbReference>
<dbReference type="NCBIfam" id="TIGR00322">
    <property type="entry name" value="diphth2_R"/>
    <property type="match status" value="1"/>
</dbReference>
<evidence type="ECO:0000313" key="12">
    <source>
        <dbReference type="Proteomes" id="UP001143747"/>
    </source>
</evidence>
<dbReference type="GO" id="GO:0051539">
    <property type="term" value="F:4 iron, 4 sulfur cluster binding"/>
    <property type="evidence" value="ECO:0007669"/>
    <property type="project" value="UniProtKB-UniRule"/>
</dbReference>
<dbReference type="RefSeq" id="WP_274924607.1">
    <property type="nucleotide sequence ID" value="NZ_JAKELO010000002.1"/>
</dbReference>
<sequence>MSKILSSETWERLRSSGARTVALQFPEGLKRRVPETAAALKEAGYAVIISGDPCYGACDLATDALSLADILIHFGHAPVDDRPGVIYEFVQFDFDPEVAEKATSLLNKDQPVGLITTVQHAHLTDKVAAVLEARGFTIVVGDGNARTPCRGQVLGCSYASARSAGTSQFLYVGTGVFHAIGVGLATGARVVALDPYTGFVQEADASRLIRRRFVQIEKARKAETVGIILSTKTGQRREDLARHLVSLSPVADIICMQEVSPDSLLNLGYDCYVNTACPRLAYDDQVRFPVPVLSPPEYEIVRGVRDWDDYIIDEI</sequence>
<evidence type="ECO:0000256" key="3">
    <source>
        <dbReference type="ARBA" id="ARBA00012221"/>
    </source>
</evidence>
<evidence type="ECO:0000256" key="5">
    <source>
        <dbReference type="ARBA" id="ARBA00022691"/>
    </source>
</evidence>
<dbReference type="InterPro" id="IPR022428">
    <property type="entry name" value="Dph2_arc"/>
</dbReference>
<dbReference type="GO" id="GO:0017183">
    <property type="term" value="P:protein histidyl modification to diphthamide"/>
    <property type="evidence" value="ECO:0007669"/>
    <property type="project" value="UniProtKB-UniRule"/>
</dbReference>
<gene>
    <name evidence="11" type="primary">dph2</name>
    <name evidence="11" type="ORF">L0665_05000</name>
</gene>
<dbReference type="InterPro" id="IPR042263">
    <property type="entry name" value="DPH1/DPH2_1"/>
</dbReference>
<dbReference type="Gene3D" id="3.40.50.11850">
    <property type="entry name" value="Diphthamide synthesis DPH1/DPH2 domain 2"/>
    <property type="match status" value="1"/>
</dbReference>
<keyword evidence="8 10" id="KW-0411">Iron-sulfur</keyword>
<dbReference type="InterPro" id="IPR035435">
    <property type="entry name" value="DPH1/DPH2_euk_archaea"/>
</dbReference>
<evidence type="ECO:0000256" key="1">
    <source>
        <dbReference type="ARBA" id="ARBA00001966"/>
    </source>
</evidence>
<dbReference type="SFLD" id="SFLDS00032">
    <property type="entry name" value="Radical_SAM_3-amino-3-carboxyp"/>
    <property type="match status" value="1"/>
</dbReference>
<keyword evidence="6 10" id="KW-0479">Metal-binding</keyword>